<feature type="compositionally biased region" description="Polar residues" evidence="5">
    <location>
        <begin position="583"/>
        <end position="597"/>
    </location>
</feature>
<feature type="transmembrane region" description="Helical" evidence="6">
    <location>
        <begin position="307"/>
        <end position="325"/>
    </location>
</feature>
<dbReference type="GO" id="GO:0022857">
    <property type="term" value="F:transmembrane transporter activity"/>
    <property type="evidence" value="ECO:0007669"/>
    <property type="project" value="InterPro"/>
</dbReference>
<feature type="transmembrane region" description="Helical" evidence="6">
    <location>
        <begin position="213"/>
        <end position="233"/>
    </location>
</feature>
<feature type="transmembrane region" description="Helical" evidence="6">
    <location>
        <begin position="276"/>
        <end position="295"/>
    </location>
</feature>
<evidence type="ECO:0000256" key="4">
    <source>
        <dbReference type="ARBA" id="ARBA00023136"/>
    </source>
</evidence>
<evidence type="ECO:0000256" key="1">
    <source>
        <dbReference type="ARBA" id="ARBA00004141"/>
    </source>
</evidence>
<dbReference type="EMBL" id="JAFIMR010000005">
    <property type="protein sequence ID" value="KAI1878612.1"/>
    <property type="molecule type" value="Genomic_DNA"/>
</dbReference>
<dbReference type="PANTHER" id="PTHR42718:SF23">
    <property type="entry name" value="MAJOR FACILITATOR SUPERFAMILY (MFS) PROFILE DOMAIN-CONTAINING PROTEIN"/>
    <property type="match status" value="1"/>
</dbReference>
<feature type="transmembrane region" description="Helical" evidence="6">
    <location>
        <begin position="182"/>
        <end position="206"/>
    </location>
</feature>
<feature type="transmembrane region" description="Helical" evidence="6">
    <location>
        <begin position="435"/>
        <end position="453"/>
    </location>
</feature>
<feature type="transmembrane region" description="Helical" evidence="6">
    <location>
        <begin position="345"/>
        <end position="369"/>
    </location>
</feature>
<feature type="transmembrane region" description="Helical" evidence="6">
    <location>
        <begin position="408"/>
        <end position="428"/>
    </location>
</feature>
<organism evidence="8 9">
    <name type="scientific">Neoarthrinium moseri</name>
    <dbReference type="NCBI Taxonomy" id="1658444"/>
    <lineage>
        <taxon>Eukaryota</taxon>
        <taxon>Fungi</taxon>
        <taxon>Dikarya</taxon>
        <taxon>Ascomycota</taxon>
        <taxon>Pezizomycotina</taxon>
        <taxon>Sordariomycetes</taxon>
        <taxon>Xylariomycetidae</taxon>
        <taxon>Amphisphaeriales</taxon>
        <taxon>Apiosporaceae</taxon>
        <taxon>Neoarthrinium</taxon>
    </lineage>
</organism>
<gene>
    <name evidence="8" type="ORF">JX265_002789</name>
</gene>
<dbReference type="Gene3D" id="1.20.1250.20">
    <property type="entry name" value="MFS general substrate transporter like domains"/>
    <property type="match status" value="2"/>
</dbReference>
<dbReference type="Proteomes" id="UP000829685">
    <property type="component" value="Unassembled WGS sequence"/>
</dbReference>
<feature type="transmembrane region" description="Helical" evidence="6">
    <location>
        <begin position="153"/>
        <end position="176"/>
    </location>
</feature>
<evidence type="ECO:0000256" key="3">
    <source>
        <dbReference type="ARBA" id="ARBA00022989"/>
    </source>
</evidence>
<keyword evidence="2 6" id="KW-0812">Transmembrane</keyword>
<dbReference type="PROSITE" id="PS50850">
    <property type="entry name" value="MFS"/>
    <property type="match status" value="1"/>
</dbReference>
<protein>
    <recommendedName>
        <fullName evidence="7">Major facilitator superfamily (MFS) profile domain-containing protein</fullName>
    </recommendedName>
</protein>
<keyword evidence="4 6" id="KW-0472">Membrane</keyword>
<keyword evidence="9" id="KW-1185">Reference proteome</keyword>
<feature type="transmembrane region" description="Helical" evidence="6">
    <location>
        <begin position="122"/>
        <end position="141"/>
    </location>
</feature>
<evidence type="ECO:0000259" key="7">
    <source>
        <dbReference type="PROSITE" id="PS50850"/>
    </source>
</evidence>
<name>A0A9P9WSR6_9PEZI</name>
<feature type="transmembrane region" description="Helical" evidence="6">
    <location>
        <begin position="52"/>
        <end position="79"/>
    </location>
</feature>
<dbReference type="InterPro" id="IPR011701">
    <property type="entry name" value="MFS"/>
</dbReference>
<dbReference type="AlphaFoldDB" id="A0A9P9WSR6"/>
<evidence type="ECO:0000313" key="9">
    <source>
        <dbReference type="Proteomes" id="UP000829685"/>
    </source>
</evidence>
<keyword evidence="3 6" id="KW-1133">Transmembrane helix</keyword>
<evidence type="ECO:0000313" key="8">
    <source>
        <dbReference type="EMBL" id="KAI1878612.1"/>
    </source>
</evidence>
<comment type="subcellular location">
    <subcellularLocation>
        <location evidence="1">Membrane</location>
        <topology evidence="1">Multi-pass membrane protein</topology>
    </subcellularLocation>
</comment>
<evidence type="ECO:0000256" key="5">
    <source>
        <dbReference type="SAM" id="MobiDB-lite"/>
    </source>
</evidence>
<accession>A0A9P9WSR6</accession>
<dbReference type="PANTHER" id="PTHR42718">
    <property type="entry name" value="MAJOR FACILITATOR SUPERFAMILY MULTIDRUG TRANSPORTER MFSC"/>
    <property type="match status" value="1"/>
</dbReference>
<proteinExistence type="predicted"/>
<evidence type="ECO:0000256" key="6">
    <source>
        <dbReference type="SAM" id="Phobius"/>
    </source>
</evidence>
<dbReference type="Pfam" id="PF07690">
    <property type="entry name" value="MFS_1"/>
    <property type="match status" value="1"/>
</dbReference>
<sequence length="678" mass="73789">MAPERQATWTSSTETFTDDLEDVCLNEDTKTAPVPLPPGDRPEVLNNVFHELLFVAVIAFATASSVFLQRSIVVIAADIASGLKLSPAEMAWVTGSSGLTTGAFLIPFGHLADICPVLSRKYLLILSLTAFSLIVAFSSFAKNGIVIDIMSGLAGVTSAATIPIAVGLLSLVYPVPSRRKNIVFSSFLMGNPAATIIGGLGTGALASNFNWKATFIFLGILYALITVLSWVVVPNVSESRATPKPKDVPQSDIIDSLVLVSRDSPGFGAVFQRFDWLGLFLLLTGFVMFTVALTIGPEGTQPWKTPAVILLLTLGLLFLGCFVMWENSTQTPMVPPAVWENGKVILINLSALTSAMAYYSAVFWISMFLQRVQNMQPFDVAVRLLPQALMGLFFSPLVGLIMHRVPGTVLLVIAAFCSVLSNLVLIFLNQQSNYFAFIFPSLLLSTVGMDWTMNVGSLYTLAALPLEHHSIGASLLQTTTRLGVPLGMAVTTAVWSSFSNKGLDASIPYSRTFVTTAAFASFSLLLAPFIRIGRQGHSHSRELETQKVKKDEQDERRPSKRWSIVESIPNKSSVTSPKAEYQVRSSSVNSETSTLPSSIERDRNSSRDASQSDFSQKPKIVWVVCEQCNASKRVTEPIGDPAKYFDDICGTLEKPNHDMIVNGRRRFPLAVKNPGTNR</sequence>
<dbReference type="GO" id="GO:0016020">
    <property type="term" value="C:membrane"/>
    <property type="evidence" value="ECO:0007669"/>
    <property type="project" value="UniProtKB-SubCell"/>
</dbReference>
<feature type="transmembrane region" description="Helical" evidence="6">
    <location>
        <begin position="513"/>
        <end position="532"/>
    </location>
</feature>
<feature type="transmembrane region" description="Helical" evidence="6">
    <location>
        <begin position="91"/>
        <end position="110"/>
    </location>
</feature>
<evidence type="ECO:0000256" key="2">
    <source>
        <dbReference type="ARBA" id="ARBA00022692"/>
    </source>
</evidence>
<dbReference type="InterPro" id="IPR036259">
    <property type="entry name" value="MFS_trans_sf"/>
</dbReference>
<dbReference type="SUPFAM" id="SSF103473">
    <property type="entry name" value="MFS general substrate transporter"/>
    <property type="match status" value="1"/>
</dbReference>
<feature type="region of interest" description="Disordered" evidence="5">
    <location>
        <begin position="540"/>
        <end position="612"/>
    </location>
</feature>
<dbReference type="InterPro" id="IPR020846">
    <property type="entry name" value="MFS_dom"/>
</dbReference>
<comment type="caution">
    <text evidence="8">The sequence shown here is derived from an EMBL/GenBank/DDBJ whole genome shotgun (WGS) entry which is preliminary data.</text>
</comment>
<feature type="compositionally biased region" description="Basic and acidic residues" evidence="5">
    <location>
        <begin position="540"/>
        <end position="557"/>
    </location>
</feature>
<feature type="domain" description="Major facilitator superfamily (MFS) profile" evidence="7">
    <location>
        <begin position="51"/>
        <end position="535"/>
    </location>
</feature>
<reference evidence="8" key="1">
    <citation type="submission" date="2021-03" db="EMBL/GenBank/DDBJ databases">
        <title>Revisited historic fungal species revealed as producer of novel bioactive compounds through whole genome sequencing and comparative genomics.</title>
        <authorList>
            <person name="Vignolle G.A."/>
            <person name="Hochenegger N."/>
            <person name="Mach R.L."/>
            <person name="Mach-Aigner A.R."/>
            <person name="Javad Rahimi M."/>
            <person name="Salim K.A."/>
            <person name="Chan C.M."/>
            <person name="Lim L.B.L."/>
            <person name="Cai F."/>
            <person name="Druzhinina I.S."/>
            <person name="U'Ren J.M."/>
            <person name="Derntl C."/>
        </authorList>
    </citation>
    <scope>NUCLEOTIDE SEQUENCE</scope>
    <source>
        <strain evidence="8">TUCIM 5799</strain>
    </source>
</reference>